<dbReference type="RefSeq" id="WP_063477982.1">
    <property type="nucleotide sequence ID" value="NZ_CP147845.1"/>
</dbReference>
<keyword evidence="2" id="KW-1185">Reference proteome</keyword>
<evidence type="ECO:0008006" key="3">
    <source>
        <dbReference type="Google" id="ProtNLM"/>
    </source>
</evidence>
<accession>A0A163I550</accession>
<proteinExistence type="predicted"/>
<evidence type="ECO:0000313" key="1">
    <source>
        <dbReference type="EMBL" id="KZS45798.1"/>
    </source>
</evidence>
<dbReference type="AlphaFoldDB" id="A0A163I550"/>
<comment type="caution">
    <text evidence="1">The sequence shown here is derived from an EMBL/GenBank/DDBJ whole genome shotgun (WGS) entry which is preliminary data.</text>
</comment>
<evidence type="ECO:0000313" key="2">
    <source>
        <dbReference type="Proteomes" id="UP000076796"/>
    </source>
</evidence>
<gene>
    <name evidence="1" type="ORF">AWU65_07680</name>
</gene>
<dbReference type="GeneID" id="97552863"/>
<sequence length="114" mass="13651">MYNPKEFPGEPVEALFELYQKIMEDPNYDNYSKYEEEIDELYGYLRLVSLTKDDLRLLSDVQTLHEKLVHVIIKETNILNKDIKLFEKKKRISEHYGRQSNNNNIGAFFVDFKK</sequence>
<dbReference type="Proteomes" id="UP000076796">
    <property type="component" value="Unassembled WGS sequence"/>
</dbReference>
<protein>
    <recommendedName>
        <fullName evidence="3">Flagellar protein FliT</fullName>
    </recommendedName>
</protein>
<reference evidence="1" key="1">
    <citation type="journal article" date="2016" name="Genome Announc.">
        <title>Draft genomes of two strains of Paenibacillus glucanolyticus with capability to degrade lignocellulose.</title>
        <authorList>
            <person name="Mathews S.L."/>
            <person name="Pawlak J."/>
            <person name="Grunden A.M."/>
        </authorList>
    </citation>
    <scope>NUCLEOTIDE SEQUENCE [LARGE SCALE GENOMIC DNA]</scope>
    <source>
        <strain evidence="1">SLM1</strain>
    </source>
</reference>
<name>A0A163I550_9BACL</name>
<dbReference type="EMBL" id="LWMH01000001">
    <property type="protein sequence ID" value="KZS45798.1"/>
    <property type="molecule type" value="Genomic_DNA"/>
</dbReference>
<dbReference type="OrthoDB" id="9909501at2"/>
<organism evidence="1 2">
    <name type="scientific">Paenibacillus glucanolyticus</name>
    <dbReference type="NCBI Taxonomy" id="59843"/>
    <lineage>
        <taxon>Bacteria</taxon>
        <taxon>Bacillati</taxon>
        <taxon>Bacillota</taxon>
        <taxon>Bacilli</taxon>
        <taxon>Bacillales</taxon>
        <taxon>Paenibacillaceae</taxon>
        <taxon>Paenibacillus</taxon>
    </lineage>
</organism>